<dbReference type="AlphaFoldDB" id="A0A0C9VNP8"/>
<protein>
    <recommendedName>
        <fullName evidence="3">Methanethiol oxidase</fullName>
    </recommendedName>
</protein>
<evidence type="ECO:0008006" key="3">
    <source>
        <dbReference type="Google" id="ProtNLM"/>
    </source>
</evidence>
<dbReference type="Proteomes" id="UP000054279">
    <property type="component" value="Unassembled WGS sequence"/>
</dbReference>
<accession>A0A0C9VNP8</accession>
<dbReference type="HOGENOM" id="CLU_037887_0_0_1"/>
<sequence length="302" mass="32845">MRIGWIQQRLDASDPTKLHLIGQPTNSGGEFPVSVTISSKTGQVCILIGGKVNELVLMCFPLSCFKQNGAAGLAAIPHQVRSPELDQTTPATGPAGSVSQVAFNEDKSKLFVAVKGFPGTKIPGYIAIWDVDARIGALSLIDTNLTKIPGKNSVIIADTGIGYNIIDFTHNTRATYVIANQTDTCWTVFSKQNGNAYIVDEGVKTVTEVNFDTRNVVNSSIVKQYKFTANLLDTDIASIHGTDYLYVFSVGSNSVEVLSLAEGLVSSRNMPMPPIWLVKDSKPRHIRSRLHCRLCYLPFVIV</sequence>
<proteinExistence type="predicted"/>
<dbReference type="OrthoDB" id="10006285at2759"/>
<evidence type="ECO:0000313" key="1">
    <source>
        <dbReference type="EMBL" id="KIJ39371.1"/>
    </source>
</evidence>
<organism evidence="1 2">
    <name type="scientific">Sphaerobolus stellatus (strain SS14)</name>
    <dbReference type="NCBI Taxonomy" id="990650"/>
    <lineage>
        <taxon>Eukaryota</taxon>
        <taxon>Fungi</taxon>
        <taxon>Dikarya</taxon>
        <taxon>Basidiomycota</taxon>
        <taxon>Agaricomycotina</taxon>
        <taxon>Agaricomycetes</taxon>
        <taxon>Phallomycetidae</taxon>
        <taxon>Geastrales</taxon>
        <taxon>Sphaerobolaceae</taxon>
        <taxon>Sphaerobolus</taxon>
    </lineage>
</organism>
<name>A0A0C9VNP8_SPHS4</name>
<gene>
    <name evidence="1" type="ORF">M422DRAFT_68867</name>
</gene>
<keyword evidence="2" id="KW-1185">Reference proteome</keyword>
<dbReference type="SUPFAM" id="SSF75011">
    <property type="entry name" value="3-carboxy-cis,cis-mucoante lactonizing enzyme"/>
    <property type="match status" value="1"/>
</dbReference>
<dbReference type="EMBL" id="KN837153">
    <property type="protein sequence ID" value="KIJ39371.1"/>
    <property type="molecule type" value="Genomic_DNA"/>
</dbReference>
<reference evidence="1 2" key="1">
    <citation type="submission" date="2014-06" db="EMBL/GenBank/DDBJ databases">
        <title>Evolutionary Origins and Diversification of the Mycorrhizal Mutualists.</title>
        <authorList>
            <consortium name="DOE Joint Genome Institute"/>
            <consortium name="Mycorrhizal Genomics Consortium"/>
            <person name="Kohler A."/>
            <person name="Kuo A."/>
            <person name="Nagy L.G."/>
            <person name="Floudas D."/>
            <person name="Copeland A."/>
            <person name="Barry K.W."/>
            <person name="Cichocki N."/>
            <person name="Veneault-Fourrey C."/>
            <person name="LaButti K."/>
            <person name="Lindquist E.A."/>
            <person name="Lipzen A."/>
            <person name="Lundell T."/>
            <person name="Morin E."/>
            <person name="Murat C."/>
            <person name="Riley R."/>
            <person name="Ohm R."/>
            <person name="Sun H."/>
            <person name="Tunlid A."/>
            <person name="Henrissat B."/>
            <person name="Grigoriev I.V."/>
            <person name="Hibbett D.S."/>
            <person name="Martin F."/>
        </authorList>
    </citation>
    <scope>NUCLEOTIDE SEQUENCE [LARGE SCALE GENOMIC DNA]</scope>
    <source>
        <strain evidence="1 2">SS14</strain>
    </source>
</reference>
<evidence type="ECO:0000313" key="2">
    <source>
        <dbReference type="Proteomes" id="UP000054279"/>
    </source>
</evidence>